<evidence type="ECO:0000256" key="1">
    <source>
        <dbReference type="PROSITE-ProRule" id="PRU00325"/>
    </source>
</evidence>
<evidence type="ECO:0000256" key="2">
    <source>
        <dbReference type="SAM" id="MobiDB-lite"/>
    </source>
</evidence>
<dbReference type="GO" id="GO:0008270">
    <property type="term" value="F:zinc ion binding"/>
    <property type="evidence" value="ECO:0007669"/>
    <property type="project" value="UniProtKB-KW"/>
</dbReference>
<dbReference type="AlphaFoldDB" id="A0A914QEN0"/>
<feature type="domain" description="SWIM-type" evidence="3">
    <location>
        <begin position="156"/>
        <end position="189"/>
    </location>
</feature>
<evidence type="ECO:0000313" key="5">
    <source>
        <dbReference type="WBParaSite" id="PDA_v2.g27848.t1"/>
    </source>
</evidence>
<keyword evidence="4" id="KW-1185">Reference proteome</keyword>
<dbReference type="InterPro" id="IPR007527">
    <property type="entry name" value="Znf_SWIM"/>
</dbReference>
<evidence type="ECO:0000313" key="4">
    <source>
        <dbReference type="Proteomes" id="UP000887578"/>
    </source>
</evidence>
<protein>
    <submittedName>
        <fullName evidence="5">SWIM-type domain-containing protein</fullName>
    </submittedName>
</protein>
<keyword evidence="1" id="KW-0479">Metal-binding</keyword>
<proteinExistence type="predicted"/>
<keyword evidence="1" id="KW-0862">Zinc</keyword>
<name>A0A914QEN0_9BILA</name>
<dbReference type="PROSITE" id="PS50966">
    <property type="entry name" value="ZF_SWIM"/>
    <property type="match status" value="1"/>
</dbReference>
<keyword evidence="1" id="KW-0863">Zinc-finger</keyword>
<evidence type="ECO:0000259" key="3">
    <source>
        <dbReference type="PROSITE" id="PS50966"/>
    </source>
</evidence>
<dbReference type="Proteomes" id="UP000887578">
    <property type="component" value="Unplaced"/>
</dbReference>
<dbReference type="WBParaSite" id="PDA_v2.g27848.t1">
    <property type="protein sequence ID" value="PDA_v2.g27848.t1"/>
    <property type="gene ID" value="PDA_v2.g27848"/>
</dbReference>
<reference evidence="5" key="1">
    <citation type="submission" date="2022-11" db="UniProtKB">
        <authorList>
            <consortium name="WormBaseParasite"/>
        </authorList>
    </citation>
    <scope>IDENTIFICATION</scope>
</reference>
<organism evidence="4 5">
    <name type="scientific">Panagrolaimus davidi</name>
    <dbReference type="NCBI Taxonomy" id="227884"/>
    <lineage>
        <taxon>Eukaryota</taxon>
        <taxon>Metazoa</taxon>
        <taxon>Ecdysozoa</taxon>
        <taxon>Nematoda</taxon>
        <taxon>Chromadorea</taxon>
        <taxon>Rhabditida</taxon>
        <taxon>Tylenchina</taxon>
        <taxon>Panagrolaimomorpha</taxon>
        <taxon>Panagrolaimoidea</taxon>
        <taxon>Panagrolaimidae</taxon>
        <taxon>Panagrolaimus</taxon>
    </lineage>
</organism>
<accession>A0A914QEN0</accession>
<feature type="region of interest" description="Disordered" evidence="2">
    <location>
        <begin position="205"/>
        <end position="224"/>
    </location>
</feature>
<sequence>MSGNERVNAVAVVQAFLNAGIKELPTSKQINNYVSNKKRTLELTGEFNFVDIEDMVTDIKEDESELVEFKYRTDEDDPKKTEWEMILTCKKLLDEQRSQKRVTKVIFSGGTWYLRRSKLQWNDADYRDYLEYYGDENNDLDAADIELFQKNIAAVTRSTLYDNEFTCNCPIGALRMRCKHVLLIQIICNHRQWPNMPALRQTINATATKRQGRPRNHAPALSRT</sequence>